<dbReference type="PANTHER" id="PTHR13994:SF53">
    <property type="entry name" value="NUDIX HYDROLASE 8-LIKE"/>
    <property type="match status" value="1"/>
</dbReference>
<accession>A0A8J5HRM3</accession>
<feature type="transmembrane region" description="Helical" evidence="1">
    <location>
        <begin position="39"/>
        <end position="56"/>
    </location>
</feature>
<keyword evidence="1" id="KW-0812">Transmembrane</keyword>
<comment type="caution">
    <text evidence="2">The sequence shown here is derived from an EMBL/GenBank/DDBJ whole genome shotgun (WGS) entry which is preliminary data.</text>
</comment>
<keyword evidence="1" id="KW-0472">Membrane</keyword>
<dbReference type="PANTHER" id="PTHR13994">
    <property type="entry name" value="NUDIX HYDROLASE RELATED"/>
    <property type="match status" value="1"/>
</dbReference>
<proteinExistence type="predicted"/>
<dbReference type="GO" id="GO:0035529">
    <property type="term" value="F:NADH pyrophosphatase activity"/>
    <property type="evidence" value="ECO:0007669"/>
    <property type="project" value="TreeGrafter"/>
</dbReference>
<keyword evidence="3" id="KW-1185">Reference proteome</keyword>
<sequence length="80" mass="9028">MLTYWITDEPCMLPGTATHQIGVGGFVINNNKEHYLHKLILQYAGALFLSIQVLVVKEKKCPSKSHGIWKLPTGFINKVF</sequence>
<reference evidence="2 3" key="1">
    <citation type="submission" date="2020-08" db="EMBL/GenBank/DDBJ databases">
        <title>Plant Genome Project.</title>
        <authorList>
            <person name="Zhang R.-G."/>
        </authorList>
    </citation>
    <scope>NUCLEOTIDE SEQUENCE [LARGE SCALE GENOMIC DNA]</scope>
    <source>
        <tissue evidence="2">Rhizome</tissue>
    </source>
</reference>
<dbReference type="AlphaFoldDB" id="A0A8J5HRM3"/>
<dbReference type="InterPro" id="IPR003293">
    <property type="entry name" value="Nudix_hydrolase6-like"/>
</dbReference>
<protein>
    <submittedName>
        <fullName evidence="2">Uncharacterized protein</fullName>
    </submittedName>
</protein>
<keyword evidence="1" id="KW-1133">Transmembrane helix</keyword>
<dbReference type="GO" id="GO:0047631">
    <property type="term" value="F:ADP-ribose diphosphatase activity"/>
    <property type="evidence" value="ECO:0007669"/>
    <property type="project" value="TreeGrafter"/>
</dbReference>
<name>A0A8J5HRM3_ZINOF</name>
<dbReference type="Proteomes" id="UP000734854">
    <property type="component" value="Unassembled WGS sequence"/>
</dbReference>
<evidence type="ECO:0000313" key="2">
    <source>
        <dbReference type="EMBL" id="KAG6532193.1"/>
    </source>
</evidence>
<dbReference type="GO" id="GO:0051287">
    <property type="term" value="F:NAD binding"/>
    <property type="evidence" value="ECO:0007669"/>
    <property type="project" value="TreeGrafter"/>
</dbReference>
<evidence type="ECO:0000313" key="3">
    <source>
        <dbReference type="Proteomes" id="UP000734854"/>
    </source>
</evidence>
<organism evidence="2 3">
    <name type="scientific">Zingiber officinale</name>
    <name type="common">Ginger</name>
    <name type="synonym">Amomum zingiber</name>
    <dbReference type="NCBI Taxonomy" id="94328"/>
    <lineage>
        <taxon>Eukaryota</taxon>
        <taxon>Viridiplantae</taxon>
        <taxon>Streptophyta</taxon>
        <taxon>Embryophyta</taxon>
        <taxon>Tracheophyta</taxon>
        <taxon>Spermatophyta</taxon>
        <taxon>Magnoliopsida</taxon>
        <taxon>Liliopsida</taxon>
        <taxon>Zingiberales</taxon>
        <taxon>Zingiberaceae</taxon>
        <taxon>Zingiber</taxon>
    </lineage>
</organism>
<dbReference type="EMBL" id="JACMSC010000002">
    <property type="protein sequence ID" value="KAG6532193.1"/>
    <property type="molecule type" value="Genomic_DNA"/>
</dbReference>
<evidence type="ECO:0000256" key="1">
    <source>
        <dbReference type="SAM" id="Phobius"/>
    </source>
</evidence>
<gene>
    <name evidence="2" type="ORF">ZIOFF_006032</name>
</gene>